<feature type="compositionally biased region" description="Basic and acidic residues" evidence="1">
    <location>
        <begin position="1"/>
        <end position="19"/>
    </location>
</feature>
<evidence type="ECO:0000256" key="1">
    <source>
        <dbReference type="SAM" id="MobiDB-lite"/>
    </source>
</evidence>
<dbReference type="AlphaFoldDB" id="A0AA35WX07"/>
<organism evidence="2 3">
    <name type="scientific">Geodia barretti</name>
    <name type="common">Barrett's horny sponge</name>
    <dbReference type="NCBI Taxonomy" id="519541"/>
    <lineage>
        <taxon>Eukaryota</taxon>
        <taxon>Metazoa</taxon>
        <taxon>Porifera</taxon>
        <taxon>Demospongiae</taxon>
        <taxon>Heteroscleromorpha</taxon>
        <taxon>Tetractinellida</taxon>
        <taxon>Astrophorina</taxon>
        <taxon>Geodiidae</taxon>
        <taxon>Geodia</taxon>
    </lineage>
</organism>
<dbReference type="Proteomes" id="UP001174909">
    <property type="component" value="Unassembled WGS sequence"/>
</dbReference>
<keyword evidence="3" id="KW-1185">Reference proteome</keyword>
<evidence type="ECO:0000313" key="3">
    <source>
        <dbReference type="Proteomes" id="UP001174909"/>
    </source>
</evidence>
<dbReference type="Gene3D" id="1.10.555.10">
    <property type="entry name" value="Rho GTPase activation protein"/>
    <property type="match status" value="1"/>
</dbReference>
<feature type="region of interest" description="Disordered" evidence="1">
    <location>
        <begin position="1"/>
        <end position="22"/>
    </location>
</feature>
<reference evidence="2" key="1">
    <citation type="submission" date="2023-03" db="EMBL/GenBank/DDBJ databases">
        <authorList>
            <person name="Steffen K."/>
            <person name="Cardenas P."/>
        </authorList>
    </citation>
    <scope>NUCLEOTIDE SEQUENCE</scope>
</reference>
<sequence>SSTDRGEGLSGSHHAERKIASHQLDISKYPSVFSPRFLTHEEVNKMSPSNISIVIGPTNLGNTSCQPRCSRGYNSFTLLLI</sequence>
<dbReference type="EMBL" id="CASHTH010002432">
    <property type="protein sequence ID" value="CAI8029740.1"/>
    <property type="molecule type" value="Genomic_DNA"/>
</dbReference>
<dbReference type="SUPFAM" id="SSF48350">
    <property type="entry name" value="GTPase activation domain, GAP"/>
    <property type="match status" value="1"/>
</dbReference>
<evidence type="ECO:0000313" key="2">
    <source>
        <dbReference type="EMBL" id="CAI8029740.1"/>
    </source>
</evidence>
<proteinExistence type="predicted"/>
<gene>
    <name evidence="2" type="ORF">GBAR_LOCUS16867</name>
</gene>
<feature type="non-terminal residue" evidence="2">
    <location>
        <position position="1"/>
    </location>
</feature>
<accession>A0AA35WX07</accession>
<comment type="caution">
    <text evidence="2">The sequence shown here is derived from an EMBL/GenBank/DDBJ whole genome shotgun (WGS) entry which is preliminary data.</text>
</comment>
<protein>
    <submittedName>
        <fullName evidence="2">Uncharacterized protein</fullName>
    </submittedName>
</protein>
<feature type="non-terminal residue" evidence="2">
    <location>
        <position position="81"/>
    </location>
</feature>
<name>A0AA35WX07_GEOBA</name>
<dbReference type="InterPro" id="IPR008936">
    <property type="entry name" value="Rho_GTPase_activation_prot"/>
</dbReference>